<evidence type="ECO:0000256" key="3">
    <source>
        <dbReference type="ARBA" id="ARBA00022833"/>
    </source>
</evidence>
<dbReference type="GO" id="GO:0005634">
    <property type="term" value="C:nucleus"/>
    <property type="evidence" value="ECO:0007669"/>
    <property type="project" value="TreeGrafter"/>
</dbReference>
<comment type="caution">
    <text evidence="5">The sequence shown here is derived from an EMBL/GenBank/DDBJ whole genome shotgun (WGS) entry which is preliminary data.</text>
</comment>
<dbReference type="Proteomes" id="UP000214365">
    <property type="component" value="Unassembled WGS sequence"/>
</dbReference>
<dbReference type="PROSITE" id="PS50280">
    <property type="entry name" value="SET"/>
    <property type="match status" value="1"/>
</dbReference>
<dbReference type="PANTHER" id="PTHR12197:SF273">
    <property type="entry name" value="MYND-TYPE ZINC FINGER PROTEIN SAMB"/>
    <property type="match status" value="1"/>
</dbReference>
<dbReference type="AlphaFoldDB" id="A0A225ADY0"/>
<keyword evidence="2" id="KW-0863">Zinc-finger</keyword>
<feature type="domain" description="SET" evidence="4">
    <location>
        <begin position="216"/>
        <end position="539"/>
    </location>
</feature>
<dbReference type="InterPro" id="IPR050869">
    <property type="entry name" value="H3K4_H4K5_MeTrfase"/>
</dbReference>
<dbReference type="Gene3D" id="2.170.270.10">
    <property type="entry name" value="SET domain"/>
    <property type="match status" value="1"/>
</dbReference>
<gene>
    <name evidence="5" type="ORF">UA08_05081</name>
</gene>
<dbReference type="GO" id="GO:0008270">
    <property type="term" value="F:zinc ion binding"/>
    <property type="evidence" value="ECO:0007669"/>
    <property type="project" value="UniProtKB-KW"/>
</dbReference>
<proteinExistence type="predicted"/>
<evidence type="ECO:0000313" key="5">
    <source>
        <dbReference type="EMBL" id="OKL59411.1"/>
    </source>
</evidence>
<dbReference type="STRING" id="1441469.A0A225ADY0"/>
<accession>A0A225ADY0</accession>
<evidence type="ECO:0000256" key="1">
    <source>
        <dbReference type="ARBA" id="ARBA00022723"/>
    </source>
</evidence>
<keyword evidence="6" id="KW-1185">Reference proteome</keyword>
<evidence type="ECO:0000256" key="2">
    <source>
        <dbReference type="ARBA" id="ARBA00022771"/>
    </source>
</evidence>
<dbReference type="SUPFAM" id="SSF82199">
    <property type="entry name" value="SET domain"/>
    <property type="match status" value="2"/>
</dbReference>
<protein>
    <recommendedName>
        <fullName evidence="4">SET domain-containing protein</fullName>
    </recommendedName>
</protein>
<keyword evidence="1" id="KW-0479">Metal-binding</keyword>
<dbReference type="PANTHER" id="PTHR12197">
    <property type="entry name" value="HISTONE-LYSINE N-METHYLTRANSFERASE SMYD"/>
    <property type="match status" value="1"/>
</dbReference>
<keyword evidence="3" id="KW-0862">Zinc</keyword>
<dbReference type="RefSeq" id="XP_020119532.1">
    <property type="nucleotide sequence ID" value="XM_020267835.1"/>
</dbReference>
<evidence type="ECO:0000259" key="4">
    <source>
        <dbReference type="PROSITE" id="PS50280"/>
    </source>
</evidence>
<organism evidence="5 6">
    <name type="scientific">Talaromyces atroroseus</name>
    <dbReference type="NCBI Taxonomy" id="1441469"/>
    <lineage>
        <taxon>Eukaryota</taxon>
        <taxon>Fungi</taxon>
        <taxon>Dikarya</taxon>
        <taxon>Ascomycota</taxon>
        <taxon>Pezizomycotina</taxon>
        <taxon>Eurotiomycetes</taxon>
        <taxon>Eurotiomycetidae</taxon>
        <taxon>Eurotiales</taxon>
        <taxon>Trichocomaceae</taxon>
        <taxon>Talaromyces</taxon>
        <taxon>Talaromyces sect. Trachyspermi</taxon>
    </lineage>
</organism>
<dbReference type="InterPro" id="IPR046341">
    <property type="entry name" value="SET_dom_sf"/>
</dbReference>
<dbReference type="EMBL" id="LFMY01000007">
    <property type="protein sequence ID" value="OKL59411.1"/>
    <property type="molecule type" value="Genomic_DNA"/>
</dbReference>
<name>A0A225ADY0_TALAT</name>
<dbReference type="OrthoDB" id="438641at2759"/>
<evidence type="ECO:0000313" key="6">
    <source>
        <dbReference type="Proteomes" id="UP000214365"/>
    </source>
</evidence>
<dbReference type="PROSITE" id="PS01360">
    <property type="entry name" value="ZF_MYND_1"/>
    <property type="match status" value="1"/>
</dbReference>
<sequence>MSPDTHTTDLLGQLSETSTKIYNNIDPHNPHIYLDRARIYAKLRFHDLAAADAYRALALLECVFEPDSAEYVARRRRRDDHEDEDEDEEFVEITREEYDSMIGETYLLLVQSLARCGCLRDAYDFQSRAMEHLSELMEEGKQNQAGSVNNDSFSRAIYLLKEPGETKILAPEGSTATLPAQGYARRVLYPWNDHEPNRKAPETLALLNERLEAVAPNLEVRAVELPALHGNAPVDGLDGRANSGDGEGEGEEVSVQLGLFAKRDLQPGEIILRESSLLTATNRLHDDLCDACNGPLPDLSGNGNSDAVACQECDDIIFCSQTCHDQAQETYHGAICGQEGLESIGKDVADPKDKADYLYFLLLVRSIAMAATQDTHPLDLPEIKYIWGDFHEYHDDRLSSDENDNDNNDFALPFSFQLNILQPMRLLEEMGLDPFTTLSRYDTWILNTLYAKFRGTASGRLSTWDGGPEVCAVHPLWCLANHSCDPNVRWEWGGEICFVVRKQEEKAVWRRKSSSSNEKEAGDGSPIIRQNEEILNHYCDIGLDVKQRRDWAKGALGGLCQCARCQWEAA</sequence>
<dbReference type="InterPro" id="IPR002893">
    <property type="entry name" value="Znf_MYND"/>
</dbReference>
<dbReference type="GeneID" id="31004837"/>
<dbReference type="InterPro" id="IPR001214">
    <property type="entry name" value="SET_dom"/>
</dbReference>
<reference evidence="5 6" key="1">
    <citation type="submission" date="2015-06" db="EMBL/GenBank/DDBJ databases">
        <title>Talaromyces atroroseus IBT 11181 draft genome.</title>
        <authorList>
            <person name="Rasmussen K.B."/>
            <person name="Rasmussen S."/>
            <person name="Petersen B."/>
            <person name="Sicheritz-Ponten T."/>
            <person name="Mortensen U.H."/>
            <person name="Thrane U."/>
        </authorList>
    </citation>
    <scope>NUCLEOTIDE SEQUENCE [LARGE SCALE GENOMIC DNA]</scope>
    <source>
        <strain evidence="5 6">IBT 11181</strain>
    </source>
</reference>
<dbReference type="Pfam" id="PF00856">
    <property type="entry name" value="SET"/>
    <property type="match status" value="1"/>
</dbReference>